<protein>
    <submittedName>
        <fullName evidence="2">Uncharacterized protein</fullName>
    </submittedName>
</protein>
<organism evidence="2 3">
    <name type="scientific">Candidatus Thermochlorobacter aerophilus</name>
    <dbReference type="NCBI Taxonomy" id="1868324"/>
    <lineage>
        <taxon>Bacteria</taxon>
        <taxon>Pseudomonadati</taxon>
        <taxon>Chlorobiota</taxon>
        <taxon>Chlorobiia</taxon>
        <taxon>Chlorobiales</taxon>
        <taxon>Candidatus Thermochlorobacteriaceae</taxon>
        <taxon>Candidatus Thermochlorobacter</taxon>
    </lineage>
</organism>
<keyword evidence="1" id="KW-0812">Transmembrane</keyword>
<dbReference type="AlphaFoldDB" id="A0A395M1P9"/>
<gene>
    <name evidence="2" type="ORF">D0433_04635</name>
</gene>
<dbReference type="EMBL" id="PHFL01000030">
    <property type="protein sequence ID" value="RFM24686.1"/>
    <property type="molecule type" value="Genomic_DNA"/>
</dbReference>
<evidence type="ECO:0000313" key="3">
    <source>
        <dbReference type="Proteomes" id="UP000266389"/>
    </source>
</evidence>
<dbReference type="Proteomes" id="UP000266389">
    <property type="component" value="Unassembled WGS sequence"/>
</dbReference>
<feature type="transmembrane region" description="Helical" evidence="1">
    <location>
        <begin position="33"/>
        <end position="55"/>
    </location>
</feature>
<evidence type="ECO:0000256" key="1">
    <source>
        <dbReference type="SAM" id="Phobius"/>
    </source>
</evidence>
<accession>A0A395M1P9</accession>
<evidence type="ECO:0000313" key="2">
    <source>
        <dbReference type="EMBL" id="RFM24686.1"/>
    </source>
</evidence>
<reference evidence="2 3" key="1">
    <citation type="journal article" date="2011" name="ISME J.">
        <title>Community ecology of hot spring cyanobacterial mats: predominant populations and their functional potential.</title>
        <authorList>
            <person name="Klatt C.G."/>
            <person name="Wood J.M."/>
            <person name="Rusch D.B."/>
            <person name="Bateson M.M."/>
            <person name="Hamamura N."/>
            <person name="Heidelberg J.F."/>
            <person name="Grossman A.R."/>
            <person name="Bhaya D."/>
            <person name="Cohan F.M."/>
            <person name="Kuhl M."/>
            <person name="Bryant D.A."/>
            <person name="Ward D.M."/>
        </authorList>
    </citation>
    <scope>NUCLEOTIDE SEQUENCE [LARGE SCALE GENOMIC DNA]</scope>
    <source>
        <strain evidence="2">OS</strain>
    </source>
</reference>
<proteinExistence type="predicted"/>
<keyword evidence="1" id="KW-1133">Transmembrane helix</keyword>
<keyword evidence="1" id="KW-0472">Membrane</keyword>
<comment type="caution">
    <text evidence="2">The sequence shown here is derived from an EMBL/GenBank/DDBJ whole genome shotgun (WGS) entry which is preliminary data.</text>
</comment>
<sequence>MPNIVDLGISLGSQDTGKALDQGIGTLISGVKIAMIASFAGLLLTVLNSGIFLRISKSRLEARKNDFYTFIQTELMPVVNQDFNSTLSTLQRNLFEFNREFSANFSKLNSEFSSNLSQLTGFFRDSIEAIRAQKELLDLINKTKVSQIVEYNLQVLEQIDTSFDKLDQFNRYLGNLTSLVENSGELVNKTNELLSRTENFKHIAERIESNLSQSQKLLQFLSEHFGQLEEYKQHTRKAVADTGHSISEVFKELKELVQNTSDSVEKFTVNEFNLLRDVLRSSRNGLNHLNHLPTIETKISEFKTESLTQQQQIKELHQTLNALLTNTKEIIELLRQIQSESVLRRIVALFTRANTKKV</sequence>
<name>A0A395M1P9_9BACT</name>